<dbReference type="OMA" id="HLAVEHY"/>
<dbReference type="PANTHER" id="PTHR36183">
    <property type="entry name" value="BETA-GLUCURONIDASE"/>
    <property type="match status" value="1"/>
</dbReference>
<evidence type="ECO:0000313" key="3">
    <source>
        <dbReference type="EMBL" id="KJA24885.1"/>
    </source>
</evidence>
<gene>
    <name evidence="3" type="ORF">HYPSUDRAFT_135538</name>
</gene>
<dbReference type="PANTHER" id="PTHR36183:SF2">
    <property type="entry name" value="BETA-GLUCURONIDASE C-TERMINAL DOMAIN-CONTAINING PROTEIN"/>
    <property type="match status" value="1"/>
</dbReference>
<dbReference type="AlphaFoldDB" id="A0A0D2PZX5"/>
<evidence type="ECO:0000313" key="4">
    <source>
        <dbReference type="Proteomes" id="UP000054270"/>
    </source>
</evidence>
<keyword evidence="4" id="KW-1185">Reference proteome</keyword>
<protein>
    <submittedName>
        <fullName evidence="3">Glycoside hydrolase family 79 protein</fullName>
    </submittedName>
</protein>
<name>A0A0D2PZX5_HYPSF</name>
<feature type="signal peptide" evidence="1">
    <location>
        <begin position="1"/>
        <end position="26"/>
    </location>
</feature>
<accession>A0A0D2PZX5</accession>
<evidence type="ECO:0000256" key="1">
    <source>
        <dbReference type="SAM" id="SignalP"/>
    </source>
</evidence>
<dbReference type="InterPro" id="IPR031728">
    <property type="entry name" value="GlcAase_C"/>
</dbReference>
<dbReference type="InterPro" id="IPR052974">
    <property type="entry name" value="GH79_Enzymes"/>
</dbReference>
<proteinExistence type="predicted"/>
<dbReference type="Gene3D" id="3.20.20.80">
    <property type="entry name" value="Glycosidases"/>
    <property type="match status" value="1"/>
</dbReference>
<keyword evidence="1" id="KW-0732">Signal</keyword>
<dbReference type="STRING" id="945553.A0A0D2PZX5"/>
<feature type="domain" description="Beta-glucuronidase C-terminal" evidence="2">
    <location>
        <begin position="483"/>
        <end position="585"/>
    </location>
</feature>
<dbReference type="EMBL" id="KN817534">
    <property type="protein sequence ID" value="KJA24885.1"/>
    <property type="molecule type" value="Genomic_DNA"/>
</dbReference>
<reference evidence="4" key="1">
    <citation type="submission" date="2014-04" db="EMBL/GenBank/DDBJ databases">
        <title>Evolutionary Origins and Diversification of the Mycorrhizal Mutualists.</title>
        <authorList>
            <consortium name="DOE Joint Genome Institute"/>
            <consortium name="Mycorrhizal Genomics Consortium"/>
            <person name="Kohler A."/>
            <person name="Kuo A."/>
            <person name="Nagy L.G."/>
            <person name="Floudas D."/>
            <person name="Copeland A."/>
            <person name="Barry K.W."/>
            <person name="Cichocki N."/>
            <person name="Veneault-Fourrey C."/>
            <person name="LaButti K."/>
            <person name="Lindquist E.A."/>
            <person name="Lipzen A."/>
            <person name="Lundell T."/>
            <person name="Morin E."/>
            <person name="Murat C."/>
            <person name="Riley R."/>
            <person name="Ohm R."/>
            <person name="Sun H."/>
            <person name="Tunlid A."/>
            <person name="Henrissat B."/>
            <person name="Grigoriev I.V."/>
            <person name="Hibbett D.S."/>
            <person name="Martin F."/>
        </authorList>
    </citation>
    <scope>NUCLEOTIDE SEQUENCE [LARGE SCALE GENOMIC DNA]</scope>
    <source>
        <strain evidence="4">FD-334 SS-4</strain>
    </source>
</reference>
<dbReference type="OrthoDB" id="2796951at2759"/>
<dbReference type="Pfam" id="PF16862">
    <property type="entry name" value="Glyco_hydro_79C"/>
    <property type="match status" value="1"/>
</dbReference>
<feature type="chain" id="PRO_5002266025" evidence="1">
    <location>
        <begin position="27"/>
        <end position="675"/>
    </location>
</feature>
<sequence length="675" mass="72127">MLHYFRLDRPPPLLGLLCLLPTFARAQITVYKQIPLGQTATAIAAGAAQTTLPAYDATVLIPPAIPIPPPATAYTLPVQRDAAAVQGLSIPHVGGGFFGFSVEMSVINQVLGKNSSLLQVPFLNLMANIQERAGSVLVRLGGNTQEYAVMVDTLPDGHTIAKQRATIQQTTETPAVEYTVDLFYMASNISSFVNVNWFIGIPFNDSTNWRLAIAENAQTIIGDNLLGMQAGNEPDYYASHGIRAVTYGPYDYFGEFSNLITTISQNSLIPRKNILIGPSLASGDWMPEQVWDTGFIPAFKDSLYALTILLANPTVIYSLRYICSYPNNNCFAVFGVGAPQDPQENFKDYLTHAAGVNMVRMYLNSTAIAQAAGKPFIMFETNSATCGGFPGLSDSFGAALWALDYGLQMAYSNFSNALLHVGGQNVYYNPFTAPLTNQSTFNQWTIGAVYYSALVMAEAFSTTNTSRTMDLWGNAANLYTPSYAIYENDVLSKVALFNYVDDRTGASDINVAITIPGSTVPASVKVKYLESESVSFKNITWAGQTFGGPYEVDGRLRGDLSIVTVACDQAANTCNVPVAAPGFALVFMQDITGISSVGQASLTFSTTVRTSGGTATVDPVVLATSNGHSGKDRALVGSTSKGSIPDSACRVAASRNGRGLILVAVLWAAAAGAIM</sequence>
<dbReference type="InterPro" id="IPR017853">
    <property type="entry name" value="GH"/>
</dbReference>
<evidence type="ECO:0000259" key="2">
    <source>
        <dbReference type="Pfam" id="PF16862"/>
    </source>
</evidence>
<organism evidence="3 4">
    <name type="scientific">Hypholoma sublateritium (strain FD-334 SS-4)</name>
    <dbReference type="NCBI Taxonomy" id="945553"/>
    <lineage>
        <taxon>Eukaryota</taxon>
        <taxon>Fungi</taxon>
        <taxon>Dikarya</taxon>
        <taxon>Basidiomycota</taxon>
        <taxon>Agaricomycotina</taxon>
        <taxon>Agaricomycetes</taxon>
        <taxon>Agaricomycetidae</taxon>
        <taxon>Agaricales</taxon>
        <taxon>Agaricineae</taxon>
        <taxon>Strophariaceae</taxon>
        <taxon>Hypholoma</taxon>
    </lineage>
</organism>
<dbReference type="GO" id="GO:0016787">
    <property type="term" value="F:hydrolase activity"/>
    <property type="evidence" value="ECO:0007669"/>
    <property type="project" value="UniProtKB-KW"/>
</dbReference>
<dbReference type="Proteomes" id="UP000054270">
    <property type="component" value="Unassembled WGS sequence"/>
</dbReference>
<keyword evidence="3" id="KW-0378">Hydrolase</keyword>
<dbReference type="SUPFAM" id="SSF51445">
    <property type="entry name" value="(Trans)glycosidases"/>
    <property type="match status" value="1"/>
</dbReference>